<evidence type="ECO:0000313" key="1">
    <source>
        <dbReference type="EMBL" id="SVE18118.1"/>
    </source>
</evidence>
<dbReference type="AlphaFoldDB" id="A0A383BF85"/>
<organism evidence="1">
    <name type="scientific">marine metagenome</name>
    <dbReference type="NCBI Taxonomy" id="408172"/>
    <lineage>
        <taxon>unclassified sequences</taxon>
        <taxon>metagenomes</taxon>
        <taxon>ecological metagenomes</taxon>
    </lineage>
</organism>
<sequence length="42" mass="4318">MILGILAGVGSAALWAVTSSLMAASAPRVDTLSINAIRYIWG</sequence>
<gene>
    <name evidence="1" type="ORF">METZ01_LOCUS470972</name>
</gene>
<protein>
    <submittedName>
        <fullName evidence="1">Uncharacterized protein</fullName>
    </submittedName>
</protein>
<dbReference type="EMBL" id="UINC01199608">
    <property type="protein sequence ID" value="SVE18118.1"/>
    <property type="molecule type" value="Genomic_DNA"/>
</dbReference>
<accession>A0A383BF85</accession>
<feature type="non-terminal residue" evidence="1">
    <location>
        <position position="42"/>
    </location>
</feature>
<proteinExistence type="predicted"/>
<reference evidence="1" key="1">
    <citation type="submission" date="2018-05" db="EMBL/GenBank/DDBJ databases">
        <authorList>
            <person name="Lanie J.A."/>
            <person name="Ng W.-L."/>
            <person name="Kazmierczak K.M."/>
            <person name="Andrzejewski T.M."/>
            <person name="Davidsen T.M."/>
            <person name="Wayne K.J."/>
            <person name="Tettelin H."/>
            <person name="Glass J.I."/>
            <person name="Rusch D."/>
            <person name="Podicherti R."/>
            <person name="Tsui H.-C.T."/>
            <person name="Winkler M.E."/>
        </authorList>
    </citation>
    <scope>NUCLEOTIDE SEQUENCE</scope>
</reference>
<name>A0A383BF85_9ZZZZ</name>